<dbReference type="AlphaFoldDB" id="A0A1E1LCH4"/>
<keyword evidence="2 6" id="KW-0812">Transmembrane</keyword>
<evidence type="ECO:0008006" key="9">
    <source>
        <dbReference type="Google" id="ProtNLM"/>
    </source>
</evidence>
<keyword evidence="3 6" id="KW-1133">Transmembrane helix</keyword>
<dbReference type="PANTHER" id="PTHR23502:SF33">
    <property type="entry name" value="MAJOR FACILITATOR SUPERFAMILY (MFS) PROFILE DOMAIN-CONTAINING PROTEIN-RELATED"/>
    <property type="match status" value="1"/>
</dbReference>
<keyword evidence="8" id="KW-1185">Reference proteome</keyword>
<dbReference type="SUPFAM" id="SSF103473">
    <property type="entry name" value="MFS general substrate transporter"/>
    <property type="match status" value="1"/>
</dbReference>
<dbReference type="GO" id="GO:0016020">
    <property type="term" value="C:membrane"/>
    <property type="evidence" value="ECO:0007669"/>
    <property type="project" value="UniProtKB-SubCell"/>
</dbReference>
<evidence type="ECO:0000256" key="5">
    <source>
        <dbReference type="SAM" id="MobiDB-lite"/>
    </source>
</evidence>
<evidence type="ECO:0000256" key="1">
    <source>
        <dbReference type="ARBA" id="ARBA00004141"/>
    </source>
</evidence>
<gene>
    <name evidence="7" type="ORF">RAG0_13396</name>
</gene>
<keyword evidence="4 6" id="KW-0472">Membrane</keyword>
<evidence type="ECO:0000313" key="7">
    <source>
        <dbReference type="EMBL" id="CZT08236.1"/>
    </source>
</evidence>
<feature type="transmembrane region" description="Helical" evidence="6">
    <location>
        <begin position="52"/>
        <end position="72"/>
    </location>
</feature>
<comment type="subcellular location">
    <subcellularLocation>
        <location evidence="1">Membrane</location>
        <topology evidence="1">Multi-pass membrane protein</topology>
    </subcellularLocation>
</comment>
<organism evidence="7 8">
    <name type="scientific">Rhynchosporium agropyri</name>
    <dbReference type="NCBI Taxonomy" id="914238"/>
    <lineage>
        <taxon>Eukaryota</taxon>
        <taxon>Fungi</taxon>
        <taxon>Dikarya</taxon>
        <taxon>Ascomycota</taxon>
        <taxon>Pezizomycotina</taxon>
        <taxon>Leotiomycetes</taxon>
        <taxon>Helotiales</taxon>
        <taxon>Ploettnerulaceae</taxon>
        <taxon>Rhynchosporium</taxon>
    </lineage>
</organism>
<feature type="region of interest" description="Disordered" evidence="5">
    <location>
        <begin position="108"/>
        <end position="130"/>
    </location>
</feature>
<evidence type="ECO:0000256" key="2">
    <source>
        <dbReference type="ARBA" id="ARBA00022692"/>
    </source>
</evidence>
<dbReference type="EMBL" id="FJUX01000103">
    <property type="protein sequence ID" value="CZT08236.1"/>
    <property type="molecule type" value="Genomic_DNA"/>
</dbReference>
<dbReference type="PANTHER" id="PTHR23502">
    <property type="entry name" value="MAJOR FACILITATOR SUPERFAMILY"/>
    <property type="match status" value="1"/>
</dbReference>
<protein>
    <recommendedName>
        <fullName evidence="9">Major facilitator superfamily (MFS) profile domain-containing protein</fullName>
    </recommendedName>
</protein>
<evidence type="ECO:0000313" key="8">
    <source>
        <dbReference type="Proteomes" id="UP000178912"/>
    </source>
</evidence>
<dbReference type="GO" id="GO:0022857">
    <property type="term" value="F:transmembrane transporter activity"/>
    <property type="evidence" value="ECO:0007669"/>
    <property type="project" value="TreeGrafter"/>
</dbReference>
<evidence type="ECO:0000256" key="4">
    <source>
        <dbReference type="ARBA" id="ARBA00023136"/>
    </source>
</evidence>
<dbReference type="Proteomes" id="UP000178912">
    <property type="component" value="Unassembled WGS sequence"/>
</dbReference>
<evidence type="ECO:0000256" key="6">
    <source>
        <dbReference type="SAM" id="Phobius"/>
    </source>
</evidence>
<dbReference type="InterPro" id="IPR036259">
    <property type="entry name" value="MFS_trans_sf"/>
</dbReference>
<evidence type="ECO:0000256" key="3">
    <source>
        <dbReference type="ARBA" id="ARBA00022989"/>
    </source>
</evidence>
<dbReference type="OrthoDB" id="5296287at2759"/>
<name>A0A1E1LCH4_9HELO</name>
<sequence>MDIFIPIQTYTIDSFPTFAASGVAALVVSRCLFGAFLPLAGPIMYEALGLGWGNTVLGFVPVVLIPYPTLIYKFGGRIRKEYPVRLLLCSFLCQITASNMIDYPSLGNDRQTSTGPKSAKQTSANVFSEL</sequence>
<feature type="transmembrane region" description="Helical" evidence="6">
    <location>
        <begin position="18"/>
        <end position="40"/>
    </location>
</feature>
<proteinExistence type="predicted"/>
<accession>A0A1E1LCH4</accession>
<reference evidence="8" key="1">
    <citation type="submission" date="2016-03" db="EMBL/GenBank/DDBJ databases">
        <authorList>
            <person name="Guldener U."/>
        </authorList>
    </citation>
    <scope>NUCLEOTIDE SEQUENCE [LARGE SCALE GENOMIC DNA]</scope>
    <source>
        <strain evidence="8">04CH-RAC-A.6.1</strain>
    </source>
</reference>